<dbReference type="Gene3D" id="3.40.630.30">
    <property type="match status" value="1"/>
</dbReference>
<protein>
    <submittedName>
        <fullName evidence="4">Ribosomal protein S18 acetylase RimI-like enzyme</fullName>
    </submittedName>
</protein>
<keyword evidence="2" id="KW-0012">Acyltransferase</keyword>
<keyword evidence="4" id="KW-0689">Ribosomal protein</keyword>
<evidence type="ECO:0000313" key="4">
    <source>
        <dbReference type="EMBL" id="TCK21382.1"/>
    </source>
</evidence>
<keyword evidence="4" id="KW-0687">Ribonucleoprotein</keyword>
<name>A0A4R1HV87_PSEEN</name>
<dbReference type="Pfam" id="PF00583">
    <property type="entry name" value="Acetyltransf_1"/>
    <property type="match status" value="1"/>
</dbReference>
<organism evidence="4 5">
    <name type="scientific">Pseudonocardia endophytica</name>
    <dbReference type="NCBI Taxonomy" id="401976"/>
    <lineage>
        <taxon>Bacteria</taxon>
        <taxon>Bacillati</taxon>
        <taxon>Actinomycetota</taxon>
        <taxon>Actinomycetes</taxon>
        <taxon>Pseudonocardiales</taxon>
        <taxon>Pseudonocardiaceae</taxon>
        <taxon>Pseudonocardia</taxon>
    </lineage>
</organism>
<dbReference type="InterPro" id="IPR016181">
    <property type="entry name" value="Acyl_CoA_acyltransferase"/>
</dbReference>
<dbReference type="CDD" id="cd04301">
    <property type="entry name" value="NAT_SF"/>
    <property type="match status" value="1"/>
</dbReference>
<dbReference type="InterPro" id="IPR000182">
    <property type="entry name" value="GNAT_dom"/>
</dbReference>
<keyword evidence="1" id="KW-0808">Transferase</keyword>
<dbReference type="AlphaFoldDB" id="A0A4R1HV87"/>
<dbReference type="OrthoDB" id="9799092at2"/>
<dbReference type="EMBL" id="SMFZ01000002">
    <property type="protein sequence ID" value="TCK21382.1"/>
    <property type="molecule type" value="Genomic_DNA"/>
</dbReference>
<feature type="domain" description="N-acetyltransferase" evidence="3">
    <location>
        <begin position="6"/>
        <end position="161"/>
    </location>
</feature>
<evidence type="ECO:0000256" key="2">
    <source>
        <dbReference type="ARBA" id="ARBA00023315"/>
    </source>
</evidence>
<dbReference type="Proteomes" id="UP000295560">
    <property type="component" value="Unassembled WGS sequence"/>
</dbReference>
<gene>
    <name evidence="4" type="ORF">EV378_5365</name>
</gene>
<dbReference type="GO" id="GO:0016747">
    <property type="term" value="F:acyltransferase activity, transferring groups other than amino-acyl groups"/>
    <property type="evidence" value="ECO:0007669"/>
    <property type="project" value="InterPro"/>
</dbReference>
<dbReference type="GO" id="GO:0005840">
    <property type="term" value="C:ribosome"/>
    <property type="evidence" value="ECO:0007669"/>
    <property type="project" value="UniProtKB-KW"/>
</dbReference>
<dbReference type="PANTHER" id="PTHR43877:SF2">
    <property type="entry name" value="AMINOALKYLPHOSPHONATE N-ACETYLTRANSFERASE-RELATED"/>
    <property type="match status" value="1"/>
</dbReference>
<reference evidence="4 5" key="1">
    <citation type="submission" date="2019-03" db="EMBL/GenBank/DDBJ databases">
        <title>Sequencing the genomes of 1000 actinobacteria strains.</title>
        <authorList>
            <person name="Klenk H.-P."/>
        </authorList>
    </citation>
    <scope>NUCLEOTIDE SEQUENCE [LARGE SCALE GENOMIC DNA]</scope>
    <source>
        <strain evidence="4 5">DSM 44969</strain>
    </source>
</reference>
<comment type="caution">
    <text evidence="4">The sequence shown here is derived from an EMBL/GenBank/DDBJ whole genome shotgun (WGS) entry which is preliminary data.</text>
</comment>
<dbReference type="PANTHER" id="PTHR43877">
    <property type="entry name" value="AMINOALKYLPHOSPHONATE N-ACETYLTRANSFERASE-RELATED-RELATED"/>
    <property type="match status" value="1"/>
</dbReference>
<dbReference type="InterPro" id="IPR050832">
    <property type="entry name" value="Bact_Acetyltransf"/>
</dbReference>
<dbReference type="SUPFAM" id="SSF55729">
    <property type="entry name" value="Acyl-CoA N-acyltransferases (Nat)"/>
    <property type="match status" value="1"/>
</dbReference>
<sequence>MSKRGPAVRELSPGEWQILRTTRLRALWESPQAFASTYFDEAHLDESQWRRRLEQATWLVAVDGRAIIGMAGLVVGDEPEAPHIESIWVDASHRRLGVFRTLLGRAVEIGRATGWDSLYLWVVGNNHVARCAYTSVGFKPTGEEQPLPADGNRIERRFELDVGGW</sequence>
<dbReference type="PROSITE" id="PS51186">
    <property type="entry name" value="GNAT"/>
    <property type="match status" value="1"/>
</dbReference>
<evidence type="ECO:0000256" key="1">
    <source>
        <dbReference type="ARBA" id="ARBA00022679"/>
    </source>
</evidence>
<dbReference type="RefSeq" id="WP_132430136.1">
    <property type="nucleotide sequence ID" value="NZ_SMFZ01000002.1"/>
</dbReference>
<proteinExistence type="predicted"/>
<evidence type="ECO:0000313" key="5">
    <source>
        <dbReference type="Proteomes" id="UP000295560"/>
    </source>
</evidence>
<evidence type="ECO:0000259" key="3">
    <source>
        <dbReference type="PROSITE" id="PS51186"/>
    </source>
</evidence>
<accession>A0A4R1HV87</accession>
<keyword evidence="5" id="KW-1185">Reference proteome</keyword>